<dbReference type="InParanoid" id="A0A1Z5RKC8"/>
<evidence type="ECO:0000313" key="1">
    <source>
        <dbReference type="EMBL" id="OQU84178.1"/>
    </source>
</evidence>
<organism evidence="1 2">
    <name type="scientific">Sorghum bicolor</name>
    <name type="common">Sorghum</name>
    <name type="synonym">Sorghum vulgare</name>
    <dbReference type="NCBI Taxonomy" id="4558"/>
    <lineage>
        <taxon>Eukaryota</taxon>
        <taxon>Viridiplantae</taxon>
        <taxon>Streptophyta</taxon>
        <taxon>Embryophyta</taxon>
        <taxon>Tracheophyta</taxon>
        <taxon>Spermatophyta</taxon>
        <taxon>Magnoliopsida</taxon>
        <taxon>Liliopsida</taxon>
        <taxon>Poales</taxon>
        <taxon>Poaceae</taxon>
        <taxon>PACMAD clade</taxon>
        <taxon>Panicoideae</taxon>
        <taxon>Andropogonodae</taxon>
        <taxon>Andropogoneae</taxon>
        <taxon>Sorghinae</taxon>
        <taxon>Sorghum</taxon>
    </lineage>
</organism>
<keyword evidence="2" id="KW-1185">Reference proteome</keyword>
<sequence>MVVLDRVFMNASWEAHFPLVTAHSITRIRLRRSLRGWNNNWEVI</sequence>
<accession>A0A1Z5RKC8</accession>
<dbReference type="Gramene" id="OQU84178">
    <property type="protein sequence ID" value="OQU84178"/>
    <property type="gene ID" value="SORBI_3004G007166"/>
</dbReference>
<reference evidence="1 2" key="1">
    <citation type="journal article" date="2009" name="Nature">
        <title>The Sorghum bicolor genome and the diversification of grasses.</title>
        <authorList>
            <person name="Paterson A.H."/>
            <person name="Bowers J.E."/>
            <person name="Bruggmann R."/>
            <person name="Dubchak I."/>
            <person name="Grimwood J."/>
            <person name="Gundlach H."/>
            <person name="Haberer G."/>
            <person name="Hellsten U."/>
            <person name="Mitros T."/>
            <person name="Poliakov A."/>
            <person name="Schmutz J."/>
            <person name="Spannagl M."/>
            <person name="Tang H."/>
            <person name="Wang X."/>
            <person name="Wicker T."/>
            <person name="Bharti A.K."/>
            <person name="Chapman J."/>
            <person name="Feltus F.A."/>
            <person name="Gowik U."/>
            <person name="Grigoriev I.V."/>
            <person name="Lyons E."/>
            <person name="Maher C.A."/>
            <person name="Martis M."/>
            <person name="Narechania A."/>
            <person name="Otillar R.P."/>
            <person name="Penning B.W."/>
            <person name="Salamov A.A."/>
            <person name="Wang Y."/>
            <person name="Zhang L."/>
            <person name="Carpita N.C."/>
            <person name="Freeling M."/>
            <person name="Gingle A.R."/>
            <person name="Hash C.T."/>
            <person name="Keller B."/>
            <person name="Klein P."/>
            <person name="Kresovich S."/>
            <person name="McCann M.C."/>
            <person name="Ming R."/>
            <person name="Peterson D.G."/>
            <person name="Mehboob-ur-Rahman"/>
            <person name="Ware D."/>
            <person name="Westhoff P."/>
            <person name="Mayer K.F."/>
            <person name="Messing J."/>
            <person name="Rokhsar D.S."/>
        </authorList>
    </citation>
    <scope>NUCLEOTIDE SEQUENCE [LARGE SCALE GENOMIC DNA]</scope>
    <source>
        <strain evidence="2">cv. BTx623</strain>
    </source>
</reference>
<dbReference type="EMBL" id="CM000763">
    <property type="protein sequence ID" value="OQU84178.1"/>
    <property type="molecule type" value="Genomic_DNA"/>
</dbReference>
<evidence type="ECO:0000313" key="2">
    <source>
        <dbReference type="Proteomes" id="UP000000768"/>
    </source>
</evidence>
<name>A0A1Z5RKC8_SORBI</name>
<reference evidence="2" key="2">
    <citation type="journal article" date="2018" name="Plant J.">
        <title>The Sorghum bicolor reference genome: improved assembly, gene annotations, a transcriptome atlas, and signatures of genome organization.</title>
        <authorList>
            <person name="McCormick R.F."/>
            <person name="Truong S.K."/>
            <person name="Sreedasyam A."/>
            <person name="Jenkins J."/>
            <person name="Shu S."/>
            <person name="Sims D."/>
            <person name="Kennedy M."/>
            <person name="Amirebrahimi M."/>
            <person name="Weers B.D."/>
            <person name="McKinley B."/>
            <person name="Mattison A."/>
            <person name="Morishige D.T."/>
            <person name="Grimwood J."/>
            <person name="Schmutz J."/>
            <person name="Mullet J.E."/>
        </authorList>
    </citation>
    <scope>NUCLEOTIDE SEQUENCE [LARGE SCALE GENOMIC DNA]</scope>
    <source>
        <strain evidence="2">cv. BTx623</strain>
    </source>
</reference>
<dbReference type="Proteomes" id="UP000000768">
    <property type="component" value="Chromosome 4"/>
</dbReference>
<protein>
    <submittedName>
        <fullName evidence="1">Uncharacterized protein</fullName>
    </submittedName>
</protein>
<proteinExistence type="predicted"/>
<dbReference type="AlphaFoldDB" id="A0A1Z5RKC8"/>
<gene>
    <name evidence="1" type="ORF">SORBI_3004G007166</name>
</gene>